<organism evidence="4 5">
    <name type="scientific">Candidatus Wallbacteria bacterium HGW-Wallbacteria-1</name>
    <dbReference type="NCBI Taxonomy" id="2013854"/>
    <lineage>
        <taxon>Bacteria</taxon>
        <taxon>Candidatus Walliibacteriota</taxon>
    </lineage>
</organism>
<keyword evidence="2" id="KW-0472">Membrane</keyword>
<dbReference type="GO" id="GO:0043190">
    <property type="term" value="C:ATP-binding cassette (ABC) transporter complex"/>
    <property type="evidence" value="ECO:0007669"/>
    <property type="project" value="InterPro"/>
</dbReference>
<dbReference type="SUPFAM" id="SSF53850">
    <property type="entry name" value="Periplasmic binding protein-like II"/>
    <property type="match status" value="1"/>
</dbReference>
<keyword evidence="2" id="KW-0812">Transmembrane</keyword>
<dbReference type="GO" id="GO:0042597">
    <property type="term" value="C:periplasmic space"/>
    <property type="evidence" value="ECO:0007669"/>
    <property type="project" value="UniProtKB-ARBA"/>
</dbReference>
<evidence type="ECO:0000256" key="1">
    <source>
        <dbReference type="ARBA" id="ARBA00022729"/>
    </source>
</evidence>
<evidence type="ECO:0000256" key="2">
    <source>
        <dbReference type="SAM" id="Phobius"/>
    </source>
</evidence>
<protein>
    <recommendedName>
        <fullName evidence="3">Solute-binding protein family 5 domain-containing protein</fullName>
    </recommendedName>
</protein>
<feature type="domain" description="Solute-binding protein family 5" evidence="3">
    <location>
        <begin position="104"/>
        <end position="497"/>
    </location>
</feature>
<dbReference type="InterPro" id="IPR000914">
    <property type="entry name" value="SBP_5_dom"/>
</dbReference>
<dbReference type="PIRSF" id="PIRSF002741">
    <property type="entry name" value="MppA"/>
    <property type="match status" value="1"/>
</dbReference>
<evidence type="ECO:0000259" key="3">
    <source>
        <dbReference type="Pfam" id="PF00496"/>
    </source>
</evidence>
<dbReference type="AlphaFoldDB" id="A0A2N1PQ45"/>
<comment type="caution">
    <text evidence="4">The sequence shown here is derived from an EMBL/GenBank/DDBJ whole genome shotgun (WGS) entry which is preliminary data.</text>
</comment>
<accession>A0A2N1PQ45</accession>
<dbReference type="InterPro" id="IPR030678">
    <property type="entry name" value="Peptide/Ni-bd"/>
</dbReference>
<name>A0A2N1PQ45_9BACT</name>
<dbReference type="Gene3D" id="3.90.76.10">
    <property type="entry name" value="Dipeptide-binding Protein, Domain 1"/>
    <property type="match status" value="1"/>
</dbReference>
<dbReference type="PANTHER" id="PTHR30290">
    <property type="entry name" value="PERIPLASMIC BINDING COMPONENT OF ABC TRANSPORTER"/>
    <property type="match status" value="1"/>
</dbReference>
<dbReference type="GO" id="GO:0015833">
    <property type="term" value="P:peptide transport"/>
    <property type="evidence" value="ECO:0007669"/>
    <property type="project" value="TreeGrafter"/>
</dbReference>
<dbReference type="GO" id="GO:1904680">
    <property type="term" value="F:peptide transmembrane transporter activity"/>
    <property type="evidence" value="ECO:0007669"/>
    <property type="project" value="TreeGrafter"/>
</dbReference>
<keyword evidence="1" id="KW-0732">Signal</keyword>
<dbReference type="Pfam" id="PF00496">
    <property type="entry name" value="SBP_bac_5"/>
    <property type="match status" value="1"/>
</dbReference>
<dbReference type="Gene3D" id="3.10.105.10">
    <property type="entry name" value="Dipeptide-binding Protein, Domain 3"/>
    <property type="match status" value="1"/>
</dbReference>
<sequence>MTSRVNIHTISHSSENSKGCSVYFNFHYLCIIIAAMSALFCINLFESARAATPIRSSNPREDLVYASFRDITELNPYLCNDSSSKAVTNLVYQGLLVYSPDLILVPGLAKSWTISQDQKTIILELAENILWHDLKPFTSADVVHSINTARSRSARATYYNDFKMVNSVQPLGPHRVSITWSDTFAPALGSLTMPIIPAHIPFEALTSTPVGTGPYMFQNSALSNSSLKSTSEAPLVLVAFDRYHGQEATLSLKNHLTAAETENGPSGEYPLFSPQVKRILFHTSRDQNNLLSLLLAGAVDVAELNHRQYDSVKSRKGFDERFQVLSSEKLHYTFLAFNLNRKPYSIPEFRKAIALTLDREAMIKDILRGYGKIVTGPFPGLSWASDPKIRAYPHNPEEARQLLDKAGFTRNGSELLYDGKPVTMNILTNKGETAREETARMVAAQLADIGIKVTVTPLEWKFLVKKHINRHDFDALIMGWSLDPDPDCYSIWHSSQCESGQMNFTGYSNPAVDNLLEQGRKDFSRNRRQKIYREIHDILHRDLPYVFLYSPMDMTAVSRKFQDIPLSPLGILRYLSQWNLAR</sequence>
<gene>
    <name evidence="4" type="ORF">CVV64_08815</name>
</gene>
<feature type="transmembrane region" description="Helical" evidence="2">
    <location>
        <begin position="26"/>
        <end position="45"/>
    </location>
</feature>
<proteinExistence type="predicted"/>
<dbReference type="Proteomes" id="UP000233256">
    <property type="component" value="Unassembled WGS sequence"/>
</dbReference>
<keyword evidence="2" id="KW-1133">Transmembrane helix</keyword>
<reference evidence="4 5" key="1">
    <citation type="journal article" date="2017" name="ISME J.">
        <title>Potential for microbial H2 and metal transformations associated with novel bacteria and archaea in deep terrestrial subsurface sediments.</title>
        <authorList>
            <person name="Hernsdorf A.W."/>
            <person name="Amano Y."/>
            <person name="Miyakawa K."/>
            <person name="Ise K."/>
            <person name="Suzuki Y."/>
            <person name="Anantharaman K."/>
            <person name="Probst A."/>
            <person name="Burstein D."/>
            <person name="Thomas B.C."/>
            <person name="Banfield J.F."/>
        </authorList>
    </citation>
    <scope>NUCLEOTIDE SEQUENCE [LARGE SCALE GENOMIC DNA]</scope>
    <source>
        <strain evidence="4">HGW-Wallbacteria-1</strain>
    </source>
</reference>
<evidence type="ECO:0000313" key="4">
    <source>
        <dbReference type="EMBL" id="PKK90457.1"/>
    </source>
</evidence>
<dbReference type="EMBL" id="PGXC01000005">
    <property type="protein sequence ID" value="PKK90457.1"/>
    <property type="molecule type" value="Genomic_DNA"/>
</dbReference>
<evidence type="ECO:0000313" key="5">
    <source>
        <dbReference type="Proteomes" id="UP000233256"/>
    </source>
</evidence>
<dbReference type="Gene3D" id="3.40.190.10">
    <property type="entry name" value="Periplasmic binding protein-like II"/>
    <property type="match status" value="1"/>
</dbReference>
<dbReference type="InterPro" id="IPR039424">
    <property type="entry name" value="SBP_5"/>
</dbReference>
<dbReference type="PANTHER" id="PTHR30290:SF38">
    <property type="entry name" value="D,D-DIPEPTIDE-BINDING PERIPLASMIC PROTEIN DDPA-RELATED"/>
    <property type="match status" value="1"/>
</dbReference>